<protein>
    <submittedName>
        <fullName evidence="2">Uncharacterized protein</fullName>
    </submittedName>
</protein>
<evidence type="ECO:0000313" key="2">
    <source>
        <dbReference type="EMBL" id="MQM13355.1"/>
    </source>
</evidence>
<keyword evidence="3" id="KW-1185">Reference proteome</keyword>
<name>A0A843X5D9_COLES</name>
<dbReference type="OrthoDB" id="673865at2759"/>
<keyword evidence="1" id="KW-1133">Transmembrane helix</keyword>
<organism evidence="2 3">
    <name type="scientific">Colocasia esculenta</name>
    <name type="common">Wild taro</name>
    <name type="synonym">Arum esculentum</name>
    <dbReference type="NCBI Taxonomy" id="4460"/>
    <lineage>
        <taxon>Eukaryota</taxon>
        <taxon>Viridiplantae</taxon>
        <taxon>Streptophyta</taxon>
        <taxon>Embryophyta</taxon>
        <taxon>Tracheophyta</taxon>
        <taxon>Spermatophyta</taxon>
        <taxon>Magnoliopsida</taxon>
        <taxon>Liliopsida</taxon>
        <taxon>Araceae</taxon>
        <taxon>Aroideae</taxon>
        <taxon>Colocasieae</taxon>
        <taxon>Colocasia</taxon>
    </lineage>
</organism>
<accession>A0A843X5D9</accession>
<keyword evidence="1" id="KW-0472">Membrane</keyword>
<evidence type="ECO:0000256" key="1">
    <source>
        <dbReference type="SAM" id="Phobius"/>
    </source>
</evidence>
<reference evidence="2" key="1">
    <citation type="submission" date="2017-07" db="EMBL/GenBank/DDBJ databases">
        <title>Taro Niue Genome Assembly and Annotation.</title>
        <authorList>
            <person name="Atibalentja N."/>
            <person name="Keating K."/>
            <person name="Fields C.J."/>
        </authorList>
    </citation>
    <scope>NUCLEOTIDE SEQUENCE</scope>
    <source>
        <strain evidence="2">Niue_2</strain>
        <tissue evidence="2">Leaf</tissue>
    </source>
</reference>
<evidence type="ECO:0000313" key="3">
    <source>
        <dbReference type="Proteomes" id="UP000652761"/>
    </source>
</evidence>
<dbReference type="AlphaFoldDB" id="A0A843X5D9"/>
<comment type="caution">
    <text evidence="2">The sequence shown here is derived from an EMBL/GenBank/DDBJ whole genome shotgun (WGS) entry which is preliminary data.</text>
</comment>
<dbReference type="Proteomes" id="UP000652761">
    <property type="component" value="Unassembled WGS sequence"/>
</dbReference>
<keyword evidence="1" id="KW-0812">Transmembrane</keyword>
<gene>
    <name evidence="2" type="ORF">Taro_046283</name>
</gene>
<feature type="transmembrane region" description="Helical" evidence="1">
    <location>
        <begin position="59"/>
        <end position="77"/>
    </location>
</feature>
<proteinExistence type="predicted"/>
<sequence length="144" mass="16310">MPRGCSTPSTYPARSCSTIPSATSPAWLADIFICSINKESWELRQNYIKLLSDIPHMEILIVCMATLVIPRAIYSVYSRRVARVHRRCASDPLQVHLRARVATLDGPNKHGEVQLTSYPAEGIYIYDRIAQPPDVRFNQLRVIN</sequence>
<dbReference type="EMBL" id="NMUH01005663">
    <property type="protein sequence ID" value="MQM13355.1"/>
    <property type="molecule type" value="Genomic_DNA"/>
</dbReference>